<dbReference type="RefSeq" id="WP_159527814.1">
    <property type="nucleotide sequence ID" value="NZ_WUUU01000305.1"/>
</dbReference>
<reference evidence="1 2" key="1">
    <citation type="submission" date="2019-12" db="EMBL/GenBank/DDBJ databases">
        <title>Isolation and characterization of three novel carbon monoxide-oxidizing members of Halobacteria from salione crusts and soils.</title>
        <authorList>
            <person name="Myers M.R."/>
            <person name="King G.M."/>
        </authorList>
    </citation>
    <scope>NUCLEOTIDE SEQUENCE [LARGE SCALE GENOMIC DNA]</scope>
    <source>
        <strain evidence="1 2">PCN9</strain>
    </source>
</reference>
<protein>
    <submittedName>
        <fullName evidence="1">Uncharacterized protein</fullName>
    </submittedName>
</protein>
<dbReference type="Proteomes" id="UP000471521">
    <property type="component" value="Unassembled WGS sequence"/>
</dbReference>
<name>A0A6B0SLJ6_9EURY</name>
<organism evidence="1 2">
    <name type="scientific">Halobacterium bonnevillei</name>
    <dbReference type="NCBI Taxonomy" id="2692200"/>
    <lineage>
        <taxon>Archaea</taxon>
        <taxon>Methanobacteriati</taxon>
        <taxon>Methanobacteriota</taxon>
        <taxon>Stenosarchaea group</taxon>
        <taxon>Halobacteria</taxon>
        <taxon>Halobacteriales</taxon>
        <taxon>Halobacteriaceae</taxon>
        <taxon>Halobacterium</taxon>
    </lineage>
</organism>
<proteinExistence type="predicted"/>
<evidence type="ECO:0000313" key="1">
    <source>
        <dbReference type="EMBL" id="MXR22505.1"/>
    </source>
</evidence>
<gene>
    <name evidence="1" type="ORF">GRX66_18680</name>
</gene>
<comment type="caution">
    <text evidence="1">The sequence shown here is derived from an EMBL/GenBank/DDBJ whole genome shotgun (WGS) entry which is preliminary data.</text>
</comment>
<dbReference type="EMBL" id="WUUU01000305">
    <property type="protein sequence ID" value="MXR22505.1"/>
    <property type="molecule type" value="Genomic_DNA"/>
</dbReference>
<keyword evidence="2" id="KW-1185">Reference proteome</keyword>
<sequence>ADTDPADGRLAASVAERLVAADGPFSVRANVLSRTAIDNASVAVLGDVLPADAAVRVALDGQPVVERGNPTGGTTMRRIVLVAETERHELTPALDDGTSVTLPRRTANATVTVDPPAGSTVSTVRANDRVVLHDSDGLDGAYDVALARYDTVTVTVDASSDLPPGSVRIAYRAETTTKAVMAVTVDA</sequence>
<feature type="non-terminal residue" evidence="1">
    <location>
        <position position="1"/>
    </location>
</feature>
<evidence type="ECO:0000313" key="2">
    <source>
        <dbReference type="Proteomes" id="UP000471521"/>
    </source>
</evidence>
<dbReference type="InterPro" id="IPR055687">
    <property type="entry name" value="DUF7263"/>
</dbReference>
<dbReference type="Pfam" id="PF23924">
    <property type="entry name" value="DUF7263"/>
    <property type="match status" value="1"/>
</dbReference>
<dbReference type="AlphaFoldDB" id="A0A6B0SLJ6"/>
<dbReference type="OrthoDB" id="270259at2157"/>
<accession>A0A6B0SLJ6</accession>